<evidence type="ECO:0000313" key="1">
    <source>
        <dbReference type="EMBL" id="DAA04335.1"/>
    </source>
</evidence>
<sequence>MTLCLCKKDHSWNWLKQLSRKGPLLILRLLKQEPSFPPRTQEPKMPPENIVGSKFEVTRGKLMRSSSTRWTL</sequence>
<dbReference type="EMBL" id="BK002830">
    <property type="protein sequence ID" value="DAA04335.1"/>
    <property type="molecule type" value="Genomic_DNA"/>
</dbReference>
<organism evidence="1">
    <name type="scientific">Drosophila melanogaster</name>
    <name type="common">Fruit fly</name>
    <dbReference type="NCBI Taxonomy" id="7227"/>
    <lineage>
        <taxon>Eukaryota</taxon>
        <taxon>Metazoa</taxon>
        <taxon>Ecdysozoa</taxon>
        <taxon>Arthropoda</taxon>
        <taxon>Hexapoda</taxon>
        <taxon>Insecta</taxon>
        <taxon>Pterygota</taxon>
        <taxon>Neoptera</taxon>
        <taxon>Endopterygota</taxon>
        <taxon>Diptera</taxon>
        <taxon>Brachycera</taxon>
        <taxon>Muscomorpha</taxon>
        <taxon>Ephydroidea</taxon>
        <taxon>Drosophilidae</taxon>
        <taxon>Drosophila</taxon>
        <taxon>Sophophora</taxon>
    </lineage>
</organism>
<accession>Q6IJ86</accession>
<dbReference type="AlphaFoldDB" id="Q6IJ86"/>
<name>Q6IJ86_DROME</name>
<proteinExistence type="predicted"/>
<protein>
    <submittedName>
        <fullName evidence="1">HDC15675</fullName>
    </submittedName>
</protein>
<gene>
    <name evidence="1" type="ORF">HDC15675</name>
</gene>
<reference evidence="1" key="1">
    <citation type="journal article" date="2003" name="Genome Biol.">
        <title>An integrated gene annotation and transcriptional profiling approach towards the full gene content of the Drosophila genome.</title>
        <authorList>
            <person name="Hild M."/>
            <person name="Beckmann B."/>
            <person name="Haas S.A."/>
            <person name="Koch B."/>
            <person name="Solovyev V."/>
            <person name="Busold C."/>
            <person name="Fellenberg K."/>
            <person name="Boutros M."/>
            <person name="Vingron M."/>
            <person name="Sauer F."/>
            <person name="Hoheisel J.D."/>
            <person name="Paro R."/>
        </authorList>
    </citation>
    <scope>NUCLEOTIDE SEQUENCE</scope>
</reference>